<feature type="signal peptide" evidence="2">
    <location>
        <begin position="1"/>
        <end position="21"/>
    </location>
</feature>
<evidence type="ECO:0000256" key="1">
    <source>
        <dbReference type="ARBA" id="ARBA00022801"/>
    </source>
</evidence>
<dbReference type="Gene3D" id="2.60.120.260">
    <property type="entry name" value="Galactose-binding domain-like"/>
    <property type="match status" value="2"/>
</dbReference>
<dbReference type="SUPFAM" id="SSF51445">
    <property type="entry name" value="(Trans)glycosidases"/>
    <property type="match status" value="1"/>
</dbReference>
<feature type="domain" description="Alpha-L-arabinofuranosidase 1 catalytic" evidence="4">
    <location>
        <begin position="64"/>
        <end position="251"/>
    </location>
</feature>
<keyword evidence="6" id="KW-1185">Reference proteome</keyword>
<keyword evidence="2" id="KW-0732">Signal</keyword>
<organism evidence="5 6">
    <name type="scientific">Thalassotalea nanhaiensis</name>
    <dbReference type="NCBI Taxonomy" id="3065648"/>
    <lineage>
        <taxon>Bacteria</taxon>
        <taxon>Pseudomonadati</taxon>
        <taxon>Pseudomonadota</taxon>
        <taxon>Gammaproteobacteria</taxon>
        <taxon>Alteromonadales</taxon>
        <taxon>Colwelliaceae</taxon>
        <taxon>Thalassotalea</taxon>
    </lineage>
</organism>
<reference evidence="6" key="1">
    <citation type="submission" date="2023-09" db="EMBL/GenBank/DDBJ databases">
        <authorList>
            <person name="Li S."/>
            <person name="Li X."/>
            <person name="Zhang C."/>
            <person name="Zhao Z."/>
        </authorList>
    </citation>
    <scope>NUCLEOTIDE SEQUENCE [LARGE SCALE GENOMIC DNA]</scope>
    <source>
        <strain evidence="6">SQ345</strain>
    </source>
</reference>
<name>A0ABY9TK55_9GAMM</name>
<evidence type="ECO:0000259" key="4">
    <source>
        <dbReference type="Pfam" id="PF22848"/>
    </source>
</evidence>
<dbReference type="Gene3D" id="3.20.20.80">
    <property type="entry name" value="Glycosidases"/>
    <property type="match status" value="1"/>
</dbReference>
<dbReference type="Pfam" id="PF22848">
    <property type="entry name" value="ASD1_dom"/>
    <property type="match status" value="1"/>
</dbReference>
<dbReference type="PANTHER" id="PTHR43576">
    <property type="entry name" value="ALPHA-L-ARABINOFURANOSIDASE C-RELATED"/>
    <property type="match status" value="1"/>
</dbReference>
<evidence type="ECO:0000256" key="2">
    <source>
        <dbReference type="SAM" id="SignalP"/>
    </source>
</evidence>
<dbReference type="InterPro" id="IPR008979">
    <property type="entry name" value="Galactose-bd-like_sf"/>
</dbReference>
<evidence type="ECO:0000259" key="3">
    <source>
        <dbReference type="Pfam" id="PF02018"/>
    </source>
</evidence>
<feature type="chain" id="PRO_5045466648" evidence="2">
    <location>
        <begin position="22"/>
        <end position="746"/>
    </location>
</feature>
<dbReference type="InterPro" id="IPR055235">
    <property type="entry name" value="ASD1_cat"/>
</dbReference>
<keyword evidence="1" id="KW-0378">Hydrolase</keyword>
<gene>
    <name evidence="5" type="ORF">RI845_03215</name>
</gene>
<evidence type="ECO:0000313" key="6">
    <source>
        <dbReference type="Proteomes" id="UP001248581"/>
    </source>
</evidence>
<dbReference type="RefSeq" id="WP_348388319.1">
    <property type="nucleotide sequence ID" value="NZ_CP134146.1"/>
</dbReference>
<dbReference type="InterPro" id="IPR017853">
    <property type="entry name" value="GH"/>
</dbReference>
<sequence>MSKSLPVIAALLCACSASVNAAVQIDIDGNKVSHTVSPMIQGQGLVYSEEADVIYADGTMTQLYKDIDASFLRWPGGTVATMYHWNDLTGVGWIDKWDPSYNSANDADPSEYMDLDEYIALTNAAGTEPMLGINMSSGIEWDREAEALQEAKDMISYCISKGFDVKYFYLDNETYHHGNGYNKDPDGDGEAWTPQSYAEQINIYAAAIKSLVPDAKLIANWTDKVRTNTSAYTTLINVAGDNIDYIDVHWYWKWGISTWDAWKAKTPMENETEWYDGGTFIEEIDFFNSLTASLGKPHIKLASLEWNIAPGDHNTNPEHTAFKTALMASEMQMQFIQGGLELASMWTTQWAGSSTAEFQFLVNSDDNYNPAPMAKVFELYKHTMNGQVVSSTSADSNIMTTSVIKGDKAYVYLLSKRDSNENAIFVLEDYNILSVESAKRFSDPGDISNIGLWNDAATGNYMATIKPNTLTMIEFNVEALPPTSLITNGDFELGLNDWSLWNNPQVISNDVYQGNSAIKMLDKGSINQVVSVQPNTTYSLTAYLKTSDSSKQVVLGVQDIEGIEVYDTSYTRHQLVFTTGASQTTAQIYVWQPPSDGASAFVDDIQLKEFVAEVVNGDFESGLNDWNTWNPVTTTSTDVHSGSLALQLDGNASANQFIAVKPDTSYTVTAYAKVEDPGNSKVVLGVKDGADNSTIDKVDVYDSEYTQHQITFTTGANMDLIKLYYWRPQAGQQASHLDDVKIEENY</sequence>
<evidence type="ECO:0000313" key="5">
    <source>
        <dbReference type="EMBL" id="WNC69175.1"/>
    </source>
</evidence>
<dbReference type="EMBL" id="CP134146">
    <property type="protein sequence ID" value="WNC69175.1"/>
    <property type="molecule type" value="Genomic_DNA"/>
</dbReference>
<accession>A0ABY9TK55</accession>
<proteinExistence type="predicted"/>
<feature type="domain" description="CBM-cenC" evidence="3">
    <location>
        <begin position="614"/>
        <end position="724"/>
    </location>
</feature>
<protein>
    <submittedName>
        <fullName evidence="5">Carbohydrate binding domain-containing protein</fullName>
    </submittedName>
</protein>
<feature type="domain" description="CBM-cenC" evidence="3">
    <location>
        <begin position="484"/>
        <end position="595"/>
    </location>
</feature>
<dbReference type="Pfam" id="PF02018">
    <property type="entry name" value="CBM_4_9"/>
    <property type="match status" value="2"/>
</dbReference>
<dbReference type="PROSITE" id="PS51257">
    <property type="entry name" value="PROKAR_LIPOPROTEIN"/>
    <property type="match status" value="1"/>
</dbReference>
<dbReference type="InterPro" id="IPR003305">
    <property type="entry name" value="CenC_carb-bd"/>
</dbReference>
<dbReference type="SUPFAM" id="SSF49785">
    <property type="entry name" value="Galactose-binding domain-like"/>
    <property type="match status" value="2"/>
</dbReference>
<dbReference type="Proteomes" id="UP001248581">
    <property type="component" value="Chromosome"/>
</dbReference>